<comment type="caution">
    <text evidence="1">The sequence shown here is derived from an EMBL/GenBank/DDBJ whole genome shotgun (WGS) entry which is preliminary data.</text>
</comment>
<proteinExistence type="predicted"/>
<dbReference type="EMBL" id="PKUN01000009">
    <property type="protein sequence ID" value="PLX61945.1"/>
    <property type="molecule type" value="Genomic_DNA"/>
</dbReference>
<accession>A0A2N6CXC6</accession>
<dbReference type="AlphaFoldDB" id="A0A2N6CXC6"/>
<evidence type="ECO:0000313" key="1">
    <source>
        <dbReference type="EMBL" id="PLX61945.1"/>
    </source>
</evidence>
<dbReference type="Proteomes" id="UP000235015">
    <property type="component" value="Unassembled WGS sequence"/>
</dbReference>
<dbReference type="STRING" id="1111735.GCA_000428045_01882"/>
<organism evidence="1 2">
    <name type="scientific">Sedimenticola selenatireducens</name>
    <dbReference type="NCBI Taxonomy" id="191960"/>
    <lineage>
        <taxon>Bacteria</taxon>
        <taxon>Pseudomonadati</taxon>
        <taxon>Pseudomonadota</taxon>
        <taxon>Gammaproteobacteria</taxon>
        <taxon>Chromatiales</taxon>
        <taxon>Sedimenticolaceae</taxon>
        <taxon>Sedimenticola</taxon>
    </lineage>
</organism>
<sequence length="185" mass="20984">MSAFSESVRLFVEGRRLEKVASSGFNVPVRKRYRKGWMLRVFVVLCLLGLLLPELALAGKYRQAAYITNLYFAERIASDEDSVQPERVFNRLRAGDPEVMAYMVLNLLLDRGEHQLEVDIMDREGTLFDKLKFDNVQASQDDWRYAATGQFGGELPAGGIFFRIYDSHDGGAKEVIGTVRLMTAH</sequence>
<gene>
    <name evidence="1" type="ORF">C0630_07985</name>
</gene>
<reference evidence="1 2" key="1">
    <citation type="submission" date="2017-11" db="EMBL/GenBank/DDBJ databases">
        <title>Genome-resolved metagenomics identifies genetic mobility, metabolic interactions, and unexpected diversity in perchlorate-reducing communities.</title>
        <authorList>
            <person name="Barnum T.P."/>
            <person name="Figueroa I.A."/>
            <person name="Carlstrom C.I."/>
            <person name="Lucas L.N."/>
            <person name="Engelbrektson A.L."/>
            <person name="Coates J.D."/>
        </authorList>
    </citation>
    <scope>NUCLEOTIDE SEQUENCE [LARGE SCALE GENOMIC DNA]</scope>
    <source>
        <strain evidence="1">BM301</strain>
    </source>
</reference>
<name>A0A2N6CXC6_9GAMM</name>
<protein>
    <recommendedName>
        <fullName evidence="3">DUF3426 domain-containing protein</fullName>
    </recommendedName>
</protein>
<evidence type="ECO:0008006" key="3">
    <source>
        <dbReference type="Google" id="ProtNLM"/>
    </source>
</evidence>
<evidence type="ECO:0000313" key="2">
    <source>
        <dbReference type="Proteomes" id="UP000235015"/>
    </source>
</evidence>